<reference evidence="6 7" key="1">
    <citation type="submission" date="2018-06" db="EMBL/GenBank/DDBJ databases">
        <title>Genomic Encyclopedia of Type Strains, Phase IV (KMG-IV): sequencing the most valuable type-strain genomes for metagenomic binning, comparative biology and taxonomic classification.</title>
        <authorList>
            <person name="Goeker M."/>
        </authorList>
    </citation>
    <scope>NUCLEOTIDE SEQUENCE [LARGE SCALE GENOMIC DNA]</scope>
    <source>
        <strain evidence="6 7">DSM 45521</strain>
    </source>
</reference>
<protein>
    <submittedName>
        <fullName evidence="6">Uncharacterized protein</fullName>
    </submittedName>
</protein>
<dbReference type="RefSeq" id="WP_245937715.1">
    <property type="nucleotide sequence ID" value="NZ_QJSP01000002.1"/>
</dbReference>
<keyword evidence="2" id="KW-1003">Cell membrane</keyword>
<dbReference type="PANTHER" id="PTHR22913">
    <property type="entry name" value="HYALURONAN SYNTHASE"/>
    <property type="match status" value="1"/>
</dbReference>
<proteinExistence type="predicted"/>
<gene>
    <name evidence="6" type="ORF">DFR67_102321</name>
</gene>
<keyword evidence="5" id="KW-0472">Membrane</keyword>
<evidence type="ECO:0000256" key="4">
    <source>
        <dbReference type="ARBA" id="ARBA00022679"/>
    </source>
</evidence>
<evidence type="ECO:0000313" key="6">
    <source>
        <dbReference type="EMBL" id="PYE20183.1"/>
    </source>
</evidence>
<name>A0A318RQH1_WILLI</name>
<sequence>MNLAGAHDLAALNADSTLLTKVQDTWYERSFRVVKAAESSVGSVTCVSGPLAVFRRDATWNYLPAWANDPILGAELTHQ</sequence>
<dbReference type="EMBL" id="QJSP01000002">
    <property type="protein sequence ID" value="PYE20183.1"/>
    <property type="molecule type" value="Genomic_DNA"/>
</dbReference>
<accession>A0A318RQH1</accession>
<dbReference type="Proteomes" id="UP000247591">
    <property type="component" value="Unassembled WGS sequence"/>
</dbReference>
<organism evidence="6 7">
    <name type="scientific">Williamsia limnetica</name>
    <dbReference type="NCBI Taxonomy" id="882452"/>
    <lineage>
        <taxon>Bacteria</taxon>
        <taxon>Bacillati</taxon>
        <taxon>Actinomycetota</taxon>
        <taxon>Actinomycetes</taxon>
        <taxon>Mycobacteriales</taxon>
        <taxon>Nocardiaceae</taxon>
        <taxon>Williamsia</taxon>
    </lineage>
</organism>
<keyword evidence="4" id="KW-0808">Transferase</keyword>
<evidence type="ECO:0000256" key="2">
    <source>
        <dbReference type="ARBA" id="ARBA00022475"/>
    </source>
</evidence>
<comment type="caution">
    <text evidence="6">The sequence shown here is derived from an EMBL/GenBank/DDBJ whole genome shotgun (WGS) entry which is preliminary data.</text>
</comment>
<dbReference type="GO" id="GO:0085029">
    <property type="term" value="P:extracellular matrix assembly"/>
    <property type="evidence" value="ECO:0007669"/>
    <property type="project" value="TreeGrafter"/>
</dbReference>
<evidence type="ECO:0000256" key="1">
    <source>
        <dbReference type="ARBA" id="ARBA00004236"/>
    </source>
</evidence>
<evidence type="ECO:0000256" key="3">
    <source>
        <dbReference type="ARBA" id="ARBA00022676"/>
    </source>
</evidence>
<keyword evidence="7" id="KW-1185">Reference proteome</keyword>
<dbReference type="GO" id="GO:0030213">
    <property type="term" value="P:hyaluronan biosynthetic process"/>
    <property type="evidence" value="ECO:0007669"/>
    <property type="project" value="TreeGrafter"/>
</dbReference>
<evidence type="ECO:0000256" key="5">
    <source>
        <dbReference type="ARBA" id="ARBA00023136"/>
    </source>
</evidence>
<dbReference type="AlphaFoldDB" id="A0A318RQH1"/>
<dbReference type="PANTHER" id="PTHR22913:SF12">
    <property type="entry name" value="MANNURONAN SYNTHASE"/>
    <property type="match status" value="1"/>
</dbReference>
<comment type="subcellular location">
    <subcellularLocation>
        <location evidence="1">Cell membrane</location>
    </subcellularLocation>
</comment>
<evidence type="ECO:0000313" key="7">
    <source>
        <dbReference type="Proteomes" id="UP000247591"/>
    </source>
</evidence>
<dbReference type="GO" id="GO:0050501">
    <property type="term" value="F:hyaluronan synthase activity"/>
    <property type="evidence" value="ECO:0007669"/>
    <property type="project" value="TreeGrafter"/>
</dbReference>
<dbReference type="GO" id="GO:0005886">
    <property type="term" value="C:plasma membrane"/>
    <property type="evidence" value="ECO:0007669"/>
    <property type="project" value="UniProtKB-SubCell"/>
</dbReference>
<keyword evidence="3" id="KW-0328">Glycosyltransferase</keyword>